<dbReference type="PANTHER" id="PTHR10332:SF82">
    <property type="entry name" value="TRANSPORTER 2, PUTATIVE-RELATED"/>
    <property type="match status" value="1"/>
</dbReference>
<dbReference type="VEuPathDB" id="TriTrypDB:TM35_000151270"/>
<proteinExistence type="inferred from homology"/>
<dbReference type="EMBL" id="NBCO01000015">
    <property type="protein sequence ID" value="ORC88696.1"/>
    <property type="molecule type" value="Genomic_DNA"/>
</dbReference>
<dbReference type="GO" id="GO:0005337">
    <property type="term" value="F:nucleoside transmembrane transporter activity"/>
    <property type="evidence" value="ECO:0007669"/>
    <property type="project" value="InterPro"/>
</dbReference>
<reference evidence="8 9" key="1">
    <citation type="submission" date="2017-03" db="EMBL/GenBank/DDBJ databases">
        <title>An alternative strategy for trypanosome survival in the mammalian bloodstream revealed through genome and transcriptome analysis of the ubiquitous bovine parasite Trypanosoma (Megatrypanum) theileri.</title>
        <authorList>
            <person name="Kelly S."/>
            <person name="Ivens A."/>
            <person name="Mott A."/>
            <person name="O'Neill E."/>
            <person name="Emms D."/>
            <person name="Macleod O."/>
            <person name="Voorheis P."/>
            <person name="Matthews J."/>
            <person name="Matthews K."/>
            <person name="Carrington M."/>
        </authorList>
    </citation>
    <scope>NUCLEOTIDE SEQUENCE [LARGE SCALE GENOMIC DNA]</scope>
    <source>
        <strain evidence="8">Edinburgh</strain>
    </source>
</reference>
<evidence type="ECO:0000313" key="8">
    <source>
        <dbReference type="EMBL" id="ORC88696.1"/>
    </source>
</evidence>
<feature type="transmembrane region" description="Helical" evidence="7">
    <location>
        <begin position="24"/>
        <end position="47"/>
    </location>
</feature>
<evidence type="ECO:0000256" key="1">
    <source>
        <dbReference type="ARBA" id="ARBA00004141"/>
    </source>
</evidence>
<evidence type="ECO:0000313" key="9">
    <source>
        <dbReference type="Proteomes" id="UP000192257"/>
    </source>
</evidence>
<keyword evidence="4 7" id="KW-0812">Transmembrane</keyword>
<sequence>MFNVGDFVGRFALMFKRLQPSPRVVVAGTFLRLVVIPPLVLCVRGIIPGIALPYILCLIWGLTNGYFGGMAMIYGPRTPSLTMAGQRSLAAIMVELSLLLGLFIGSSLALAVKEGFPK</sequence>
<evidence type="ECO:0000256" key="3">
    <source>
        <dbReference type="ARBA" id="ARBA00022448"/>
    </source>
</evidence>
<dbReference type="RefSeq" id="XP_028882762.1">
    <property type="nucleotide sequence ID" value="XM_029025779.1"/>
</dbReference>
<dbReference type="PANTHER" id="PTHR10332">
    <property type="entry name" value="EQUILIBRATIVE NUCLEOSIDE TRANSPORTER"/>
    <property type="match status" value="1"/>
</dbReference>
<keyword evidence="5 7" id="KW-1133">Transmembrane helix</keyword>
<dbReference type="GeneID" id="39985559"/>
<dbReference type="Pfam" id="PF01733">
    <property type="entry name" value="Nucleoside_tran"/>
    <property type="match status" value="1"/>
</dbReference>
<feature type="transmembrane region" description="Helical" evidence="7">
    <location>
        <begin position="53"/>
        <end position="76"/>
    </location>
</feature>
<keyword evidence="3" id="KW-0813">Transport</keyword>
<name>A0A1X0NVF7_9TRYP</name>
<organism evidence="8 9">
    <name type="scientific">Trypanosoma theileri</name>
    <dbReference type="NCBI Taxonomy" id="67003"/>
    <lineage>
        <taxon>Eukaryota</taxon>
        <taxon>Discoba</taxon>
        <taxon>Euglenozoa</taxon>
        <taxon>Kinetoplastea</taxon>
        <taxon>Metakinetoplastina</taxon>
        <taxon>Trypanosomatida</taxon>
        <taxon>Trypanosomatidae</taxon>
        <taxon>Trypanosoma</taxon>
    </lineage>
</organism>
<evidence type="ECO:0000256" key="5">
    <source>
        <dbReference type="ARBA" id="ARBA00022989"/>
    </source>
</evidence>
<evidence type="ECO:0000256" key="2">
    <source>
        <dbReference type="ARBA" id="ARBA00007965"/>
    </source>
</evidence>
<evidence type="ECO:0000256" key="7">
    <source>
        <dbReference type="SAM" id="Phobius"/>
    </source>
</evidence>
<keyword evidence="9" id="KW-1185">Reference proteome</keyword>
<comment type="subcellular location">
    <subcellularLocation>
        <location evidence="1">Membrane</location>
        <topology evidence="1">Multi-pass membrane protein</topology>
    </subcellularLocation>
</comment>
<evidence type="ECO:0000256" key="4">
    <source>
        <dbReference type="ARBA" id="ARBA00022692"/>
    </source>
</evidence>
<evidence type="ECO:0000256" key="6">
    <source>
        <dbReference type="ARBA" id="ARBA00023136"/>
    </source>
</evidence>
<comment type="caution">
    <text evidence="8">The sequence shown here is derived from an EMBL/GenBank/DDBJ whole genome shotgun (WGS) entry which is preliminary data.</text>
</comment>
<feature type="transmembrane region" description="Helical" evidence="7">
    <location>
        <begin position="88"/>
        <end position="112"/>
    </location>
</feature>
<dbReference type="InterPro" id="IPR002259">
    <property type="entry name" value="Eqnu_transpt"/>
</dbReference>
<comment type="similarity">
    <text evidence="2">Belongs to the SLC29A/ENT transporter (TC 2.A.57) family.</text>
</comment>
<dbReference type="AlphaFoldDB" id="A0A1X0NVF7"/>
<protein>
    <submittedName>
        <fullName evidence="8">Putative nucleoside transporter 1</fullName>
    </submittedName>
</protein>
<keyword evidence="6 7" id="KW-0472">Membrane</keyword>
<dbReference type="Proteomes" id="UP000192257">
    <property type="component" value="Unassembled WGS sequence"/>
</dbReference>
<gene>
    <name evidence="8" type="ORF">TM35_000151270</name>
</gene>
<accession>A0A1X0NVF7</accession>
<dbReference type="GO" id="GO:0005886">
    <property type="term" value="C:plasma membrane"/>
    <property type="evidence" value="ECO:0007669"/>
    <property type="project" value="TreeGrafter"/>
</dbReference>
<dbReference type="OrthoDB" id="270867at2759"/>